<sequence length="40" mass="4699">LRFICVFFSFPVMTHHDPAHVREPLVFTTDPQLPSRPDTF</sequence>
<dbReference type="EMBL" id="LRGB01018971">
    <property type="protein sequence ID" value="KZR98000.1"/>
    <property type="molecule type" value="Genomic_DNA"/>
</dbReference>
<evidence type="ECO:0000313" key="2">
    <source>
        <dbReference type="Proteomes" id="UP000076858"/>
    </source>
</evidence>
<comment type="caution">
    <text evidence="1">The sequence shown here is derived from an EMBL/GenBank/DDBJ whole genome shotgun (WGS) entry which is preliminary data.</text>
</comment>
<dbReference type="AlphaFoldDB" id="A0A162BVG1"/>
<keyword evidence="2" id="KW-1185">Reference proteome</keyword>
<gene>
    <name evidence="1" type="ORF">APZ42_006809</name>
</gene>
<organism evidence="1 2">
    <name type="scientific">Daphnia magna</name>
    <dbReference type="NCBI Taxonomy" id="35525"/>
    <lineage>
        <taxon>Eukaryota</taxon>
        <taxon>Metazoa</taxon>
        <taxon>Ecdysozoa</taxon>
        <taxon>Arthropoda</taxon>
        <taxon>Crustacea</taxon>
        <taxon>Branchiopoda</taxon>
        <taxon>Diplostraca</taxon>
        <taxon>Cladocera</taxon>
        <taxon>Anomopoda</taxon>
        <taxon>Daphniidae</taxon>
        <taxon>Daphnia</taxon>
    </lineage>
</organism>
<accession>A0A162BVG1</accession>
<reference evidence="1 2" key="1">
    <citation type="submission" date="2016-03" db="EMBL/GenBank/DDBJ databases">
        <title>EvidentialGene: Evidence-directed Construction of Genes on Genomes.</title>
        <authorList>
            <person name="Gilbert D.G."/>
            <person name="Choi J.-H."/>
            <person name="Mockaitis K."/>
            <person name="Colbourne J."/>
            <person name="Pfrender M."/>
        </authorList>
    </citation>
    <scope>NUCLEOTIDE SEQUENCE [LARGE SCALE GENOMIC DNA]</scope>
    <source>
        <strain evidence="1 2">Xinb3</strain>
        <tissue evidence="1">Complete organism</tissue>
    </source>
</reference>
<evidence type="ECO:0000313" key="1">
    <source>
        <dbReference type="EMBL" id="KZR98000.1"/>
    </source>
</evidence>
<protein>
    <submittedName>
        <fullName evidence="1">Uncharacterized protein</fullName>
    </submittedName>
</protein>
<name>A0A162BVG1_9CRUS</name>
<dbReference type="Proteomes" id="UP000076858">
    <property type="component" value="Unassembled WGS sequence"/>
</dbReference>
<feature type="non-terminal residue" evidence="1">
    <location>
        <position position="1"/>
    </location>
</feature>
<proteinExistence type="predicted"/>